<evidence type="ECO:0000256" key="1">
    <source>
        <dbReference type="ARBA" id="ARBA00010562"/>
    </source>
</evidence>
<dbReference type="Pfam" id="PF04221">
    <property type="entry name" value="RelB"/>
    <property type="match status" value="1"/>
</dbReference>
<sequence length="87" mass="9453">MATLQLRVDDSLKAKADALFSSLGMDTSTAVRIFLASSIENNGLPFDVRHKTDPLSLETAVSDSRNRTNLHGPFKTAQEAVSSMLED</sequence>
<comment type="similarity">
    <text evidence="1">Belongs to the RelB/DinJ antitoxin family.</text>
</comment>
<keyword evidence="2" id="KW-1277">Toxin-antitoxin system</keyword>
<dbReference type="AlphaFoldDB" id="A0A1T4PQA5"/>
<organism evidence="3 4">
    <name type="scientific">Treponema berlinense</name>
    <dbReference type="NCBI Taxonomy" id="225004"/>
    <lineage>
        <taxon>Bacteria</taxon>
        <taxon>Pseudomonadati</taxon>
        <taxon>Spirochaetota</taxon>
        <taxon>Spirochaetia</taxon>
        <taxon>Spirochaetales</taxon>
        <taxon>Treponemataceae</taxon>
        <taxon>Treponema</taxon>
    </lineage>
</organism>
<dbReference type="Gene3D" id="1.10.1220.10">
    <property type="entry name" value="Met repressor-like"/>
    <property type="match status" value="1"/>
</dbReference>
<dbReference type="GO" id="GO:0006355">
    <property type="term" value="P:regulation of DNA-templated transcription"/>
    <property type="evidence" value="ECO:0007669"/>
    <property type="project" value="InterPro"/>
</dbReference>
<gene>
    <name evidence="3" type="ORF">SAMN02745152_01657</name>
</gene>
<name>A0A1T4PQA5_9SPIR</name>
<dbReference type="STRING" id="225004.SAMN02745152_01657"/>
<dbReference type="PANTHER" id="PTHR38781">
    <property type="entry name" value="ANTITOXIN DINJ-RELATED"/>
    <property type="match status" value="1"/>
</dbReference>
<dbReference type="OrthoDB" id="9804867at2"/>
<evidence type="ECO:0000313" key="4">
    <source>
        <dbReference type="Proteomes" id="UP000190395"/>
    </source>
</evidence>
<dbReference type="PANTHER" id="PTHR38781:SF1">
    <property type="entry name" value="ANTITOXIN DINJ-RELATED"/>
    <property type="match status" value="1"/>
</dbReference>
<reference evidence="3 4" key="1">
    <citation type="submission" date="2017-02" db="EMBL/GenBank/DDBJ databases">
        <authorList>
            <person name="Peterson S.W."/>
        </authorList>
    </citation>
    <scope>NUCLEOTIDE SEQUENCE [LARGE SCALE GENOMIC DNA]</scope>
    <source>
        <strain evidence="3 4">ATCC BAA-909</strain>
    </source>
</reference>
<dbReference type="Proteomes" id="UP000190395">
    <property type="component" value="Unassembled WGS sequence"/>
</dbReference>
<dbReference type="InterPro" id="IPR013321">
    <property type="entry name" value="Arc_rbn_hlx_hlx"/>
</dbReference>
<evidence type="ECO:0000256" key="2">
    <source>
        <dbReference type="ARBA" id="ARBA00022649"/>
    </source>
</evidence>
<evidence type="ECO:0000313" key="3">
    <source>
        <dbReference type="EMBL" id="SJZ93466.1"/>
    </source>
</evidence>
<accession>A0A1T4PQA5</accession>
<dbReference type="RefSeq" id="WP_078931394.1">
    <property type="nucleotide sequence ID" value="NZ_FUXC01000010.1"/>
</dbReference>
<dbReference type="GO" id="GO:0006351">
    <property type="term" value="P:DNA-templated transcription"/>
    <property type="evidence" value="ECO:0007669"/>
    <property type="project" value="TreeGrafter"/>
</dbReference>
<keyword evidence="4" id="KW-1185">Reference proteome</keyword>
<protein>
    <submittedName>
        <fullName evidence="3">DNA-damage-inducible protein J</fullName>
    </submittedName>
</protein>
<dbReference type="InterPro" id="IPR007337">
    <property type="entry name" value="RelB/DinJ"/>
</dbReference>
<dbReference type="GeneID" id="303367888"/>
<dbReference type="EMBL" id="FUXC01000010">
    <property type="protein sequence ID" value="SJZ93466.1"/>
    <property type="molecule type" value="Genomic_DNA"/>
</dbReference>
<dbReference type="NCBIfam" id="TIGR02384">
    <property type="entry name" value="RelB_DinJ"/>
    <property type="match status" value="1"/>
</dbReference>
<proteinExistence type="inferred from homology"/>